<dbReference type="Gene3D" id="1.10.1200.10">
    <property type="entry name" value="ACP-like"/>
    <property type="match status" value="2"/>
</dbReference>
<keyword evidence="2" id="KW-0597">Phosphoprotein</keyword>
<dbReference type="GO" id="GO:0004312">
    <property type="term" value="F:fatty acid synthase activity"/>
    <property type="evidence" value="ECO:0007669"/>
    <property type="project" value="TreeGrafter"/>
</dbReference>
<keyword evidence="4" id="KW-0012">Acyltransferase</keyword>
<evidence type="ECO:0000259" key="6">
    <source>
        <dbReference type="PROSITE" id="PS52004"/>
    </source>
</evidence>
<dbReference type="SMART" id="SM00825">
    <property type="entry name" value="PKS_KS"/>
    <property type="match status" value="1"/>
</dbReference>
<dbReference type="Gene3D" id="3.20.20.70">
    <property type="entry name" value="Aldolase class I"/>
    <property type="match status" value="2"/>
</dbReference>
<dbReference type="Gene3D" id="3.40.50.720">
    <property type="entry name" value="NAD(P)-binding Rossmann-like Domain"/>
    <property type="match status" value="1"/>
</dbReference>
<name>A0A428ZHB9_KIBAR</name>
<dbReference type="InterPro" id="IPR014043">
    <property type="entry name" value="Acyl_transferase_dom"/>
</dbReference>
<evidence type="ECO:0000259" key="5">
    <source>
        <dbReference type="PROSITE" id="PS50075"/>
    </source>
</evidence>
<dbReference type="SUPFAM" id="SSF53901">
    <property type="entry name" value="Thiolase-like"/>
    <property type="match status" value="1"/>
</dbReference>
<dbReference type="SUPFAM" id="SSF47336">
    <property type="entry name" value="ACP-like"/>
    <property type="match status" value="2"/>
</dbReference>
<evidence type="ECO:0000313" key="8">
    <source>
        <dbReference type="Proteomes" id="UP000287547"/>
    </source>
</evidence>
<dbReference type="InterPro" id="IPR013968">
    <property type="entry name" value="PKS_KR"/>
</dbReference>
<dbReference type="PROSITE" id="PS50075">
    <property type="entry name" value="CARRIER"/>
    <property type="match status" value="2"/>
</dbReference>
<dbReference type="InterPro" id="IPR016035">
    <property type="entry name" value="Acyl_Trfase/lysoPLipase"/>
</dbReference>
<dbReference type="Pfam" id="PF00109">
    <property type="entry name" value="ketoacyl-synt"/>
    <property type="match status" value="1"/>
</dbReference>
<dbReference type="InterPro" id="IPR050091">
    <property type="entry name" value="PKS_NRPS_Biosynth_Enz"/>
</dbReference>
<dbReference type="InterPro" id="IPR009081">
    <property type="entry name" value="PP-bd_ACP"/>
</dbReference>
<dbReference type="InterPro" id="IPR018201">
    <property type="entry name" value="Ketoacyl_synth_AS"/>
</dbReference>
<feature type="domain" description="Ketosynthase family 3 (KS3)" evidence="6">
    <location>
        <begin position="660"/>
        <end position="1100"/>
    </location>
</feature>
<dbReference type="Proteomes" id="UP000287547">
    <property type="component" value="Unassembled WGS sequence"/>
</dbReference>
<dbReference type="SMART" id="SM00822">
    <property type="entry name" value="PKS_KR"/>
    <property type="match status" value="1"/>
</dbReference>
<dbReference type="InterPro" id="IPR020841">
    <property type="entry name" value="PKS_Beta-ketoAc_synthase_dom"/>
</dbReference>
<protein>
    <submittedName>
        <fullName evidence="7">Type I polyketide synthase</fullName>
    </submittedName>
</protein>
<dbReference type="InterPro" id="IPR013785">
    <property type="entry name" value="Aldolase_TIM"/>
</dbReference>
<dbReference type="InterPro" id="IPR014031">
    <property type="entry name" value="Ketoacyl_synth_C"/>
</dbReference>
<dbReference type="Pfam" id="PF02801">
    <property type="entry name" value="Ketoacyl-synt_C"/>
    <property type="match status" value="1"/>
</dbReference>
<dbReference type="SUPFAM" id="SSF55048">
    <property type="entry name" value="Probable ACP-binding domain of malonyl-CoA ACP transacylase"/>
    <property type="match status" value="1"/>
</dbReference>
<comment type="caution">
    <text evidence="7">The sequence shown here is derived from an EMBL/GenBank/DDBJ whole genome shotgun (WGS) entry which is preliminary data.</text>
</comment>
<evidence type="ECO:0000313" key="7">
    <source>
        <dbReference type="EMBL" id="RSM87493.1"/>
    </source>
</evidence>
<evidence type="ECO:0000256" key="3">
    <source>
        <dbReference type="ARBA" id="ARBA00022679"/>
    </source>
</evidence>
<evidence type="ECO:0000256" key="1">
    <source>
        <dbReference type="ARBA" id="ARBA00022450"/>
    </source>
</evidence>
<reference evidence="7 8" key="1">
    <citation type="submission" date="2018-05" db="EMBL/GenBank/DDBJ databases">
        <title>Evolution of GPA BGCs.</title>
        <authorList>
            <person name="Waglechner N."/>
            <person name="Wright G.D."/>
        </authorList>
    </citation>
    <scope>NUCLEOTIDE SEQUENCE [LARGE SCALE GENOMIC DNA]</scope>
    <source>
        <strain evidence="7 8">A82846</strain>
    </source>
</reference>
<dbReference type="GO" id="GO:0004315">
    <property type="term" value="F:3-oxoacyl-[acyl-carrier-protein] synthase activity"/>
    <property type="evidence" value="ECO:0007669"/>
    <property type="project" value="InterPro"/>
</dbReference>
<dbReference type="OrthoDB" id="9778690at2"/>
<dbReference type="SUPFAM" id="SSF51412">
    <property type="entry name" value="Inosine monophosphate dehydrogenase (IMPDH)"/>
    <property type="match status" value="2"/>
</dbReference>
<feature type="domain" description="Carrier" evidence="5">
    <location>
        <begin position="1696"/>
        <end position="1777"/>
    </location>
</feature>
<dbReference type="Pfam" id="PF00550">
    <property type="entry name" value="PP-binding"/>
    <property type="match status" value="2"/>
</dbReference>
<sequence>MDTNWHNDWNGLIIGMMPFGQPQARLAAAIGAAGALGVLDVRKGNRADRAAVSAAATWTDRLGLRIGPDSVSALPLLRAAAGSTLDVVVLDCPATARRAAELGESLSEQPFLVEVVSLDEAVTAVRLGAAGVLARGSEAGGRVGESSAFVLLQQLVADDAITVPVWLCGAMAPRTAAAAMIAGARGVVLDVQLALLAESDLPHHLVATLSAVDGTETEVVDGHRVLRRRSIPGQVAQEPLPIGQDAYLAAWFRDEYGTAAAAVRAIHRAIDGAVGPEALAAATSLLSAGGPAAAALGSRLPVAQGPMTRVSDQPEFASAVADSGAAAFVALATASGEQTRQLLDQTAQRCAGKPWGVGILGFVPDELKAAQLAAVSEVRPPLAIIAGGRPAQAAKLEELGIRTYLHVPSPILLDQFLAAGARRFVFEGAECGGHIGPRSSFALWAAQIEVVTRALDGPDAFPAEDLSVLFAGGVHDERSAAAVAALAAPLAARGVAVGLLMGTAYLFTEEAVRHGAVRPLFQRKLVEAGHTELLTTAPGHATRCLPSEFTAEFGRVAHLLQEQGVPERSRWARLEELNVGRLRIASKGLRREGDHIVTVDERQQDEQGLFMAGQVATLRGEVTTLDQLHAQVSSGAIELLEQRADVVRQWMNDTSASTEGLDIAVVGMACSYPGGTDLAAFWDMVLRGGDAISEVPPSRWDTGVYYDEEVRVGRTTQSKWGAFLPPMPFDPLKYGIQPKSLASIDPVQLLALSTADAALTDAGVTMDARTRSRTCVIFGAESGSDLANAVGLRIMLPGWSGELDETENERLPVMTADSFPGMLANVVSGRIANRMDLGGTNYTVDAACASSLAAVDIACKELVSGTADLAVCGGADLHNGINDYLLFSSVQALSPTGGSRPFDQDSDGITLGEGVGCLILKRLADARRDGDRVYAVIAGVGSSSDGRSLGLTAPRAQGQRAAVSRAYNVAGFSPAEVSLVEAHGTGTVVGDRTELTAITAVLEEYGAEPGSVALGSVKAQIGHTKCAAGAAGLIKAVLSVHTGVLPPAWKVERPNPAWQQGSPFVFLPEPRPWPVPATARKAGISAFGFGGTNFHVAVSGMPDGPPPRHGRRTWPAELLLFAGRDNSAVADALRAAADLAERRVPLRDVAAAACARAEKTGLPTALAVVTTDLDHLRTLLTRALAGETDPAAGLFRAVVGDEPGGIGLLMPGQGSQRLRVFSELFGAFPQLQRYLDPAVAAVAFPGAAYDDETAQAQHEAVTDTRVAQPLLGATGMAAYELLTTAGVTPDALAGHSYGELVALAASGALDPSALTDVSIARAKALLDAATGDPGKMAAVSAAAPDVAAGLKAAGIADKVVIANYNAPAQVVVSGPSDDVDGAVEALRANGLTVRPLKVACAFHSPVVAGAAVRFADFLAGQQVQNPEVPVWSNRTAEVYPGDVRTELAAQLVAPVRFADQVLAMHDAGIRTFVEAGPGSVLTGLVKKVLADKPHVALGMEERGHTGIPGFLRALAALAVRGVPVRTSWLFRERANSAPVPPPSRPQWTVDGHLVRDANGVPLSGGLRPTDEPRPKRVAVRPLEPALVRSAVGHSNEELFVSTTVPTVNGVEGPDSRLAAVTQFLHVNSLAVSAQRDVVLAFLGSPALPAQNGHATFETSNGSTTTDHVPMGGRTPAPVAPVVAVPVDTKPAAMARPEVFAVVRQVVAERTGYPEEMIEPGLDLEADLSVDSIKRTEVAAELVSRVGVRLTSADDESLEDLSKARTADAITDWLFARITSSPAEPTAAKAGQPTRELSRAEVFTVVRQVVAERTGYPEEMIEPGLDLEADLSVDSIKRTEVAAELVSRVGVQLTSADDESLEDLSKARTADAITDWLYARISPTPVVEAQPPAPAATEVRAVEPVRTEPQRPMRYLWRNEPIEADGEGRSLVDTRFALLGGPAEPAQTLADALNSLGAKAECVDEDTKPAEQPDGFIYLGALDSSEVLPDAFPVFKDALATGPRWCLAVAPASVGEPVPGRSAGLRGLFRTMAKEFPQTVLTLVEVPAESSAEQIAQAVTQEITQPSGRAVVQRRGGFCYADTVVRAELGPLASAGAGPADDGSAEAAAIGLDRDSVVLLLGGARGITSRCAAALAAASRCHIELVGSTEAPDGPEDPVTAAATDRTALRAVLASDGRRAVADIEPLVRKLLAQREITATITELEGIGVPVRYRQADVRDSAAVRALVLEIYAEYGRLDGVVHGAGINLDQLMSRTSPESFRAVYDTKVDAARALLDATAGLPVPPSFAVLFGSIAAVLGSRGQVGYASANDTFETLTADWARRTGGRGLTLHWGPWAPVGLHAGMVSAELHRDFQRRGLGTIDPQEGAMSLLRELAWAAEPTTSVLYAPAGWVAS</sequence>
<dbReference type="Gene3D" id="3.40.366.10">
    <property type="entry name" value="Malonyl-Coenzyme A Acyl Carrier Protein, domain 2"/>
    <property type="match status" value="1"/>
</dbReference>
<dbReference type="CDD" id="cd00833">
    <property type="entry name" value="PKS"/>
    <property type="match status" value="1"/>
</dbReference>
<dbReference type="SMART" id="SM00827">
    <property type="entry name" value="PKS_AT"/>
    <property type="match status" value="1"/>
</dbReference>
<keyword evidence="1" id="KW-0596">Phosphopantetheine</keyword>
<dbReference type="Pfam" id="PF08659">
    <property type="entry name" value="KR"/>
    <property type="match status" value="1"/>
</dbReference>
<dbReference type="PANTHER" id="PTHR43775:SF51">
    <property type="entry name" value="INACTIVE PHENOLPHTHIOCEROL SYNTHESIS POLYKETIDE SYNTHASE TYPE I PKS1-RELATED"/>
    <property type="match status" value="1"/>
</dbReference>
<dbReference type="InterPro" id="IPR036291">
    <property type="entry name" value="NAD(P)-bd_dom_sf"/>
</dbReference>
<dbReference type="InterPro" id="IPR014030">
    <property type="entry name" value="Ketoacyl_synth_N"/>
</dbReference>
<gene>
    <name evidence="7" type="ORF">DMH04_10765</name>
</gene>
<dbReference type="InterPro" id="IPR016039">
    <property type="entry name" value="Thiolase-like"/>
</dbReference>
<evidence type="ECO:0000256" key="4">
    <source>
        <dbReference type="ARBA" id="ARBA00023315"/>
    </source>
</evidence>
<accession>A0A428ZHB9</accession>
<dbReference type="InterPro" id="IPR001227">
    <property type="entry name" value="Ac_transferase_dom_sf"/>
</dbReference>
<dbReference type="InterPro" id="IPR016036">
    <property type="entry name" value="Malonyl_transacylase_ACP-bd"/>
</dbReference>
<dbReference type="SUPFAM" id="SSF52151">
    <property type="entry name" value="FabD/lysophospholipase-like"/>
    <property type="match status" value="1"/>
</dbReference>
<keyword evidence="3" id="KW-0808">Transferase</keyword>
<dbReference type="EMBL" id="QHKI01000006">
    <property type="protein sequence ID" value="RSM87493.1"/>
    <property type="molecule type" value="Genomic_DNA"/>
</dbReference>
<proteinExistence type="predicted"/>
<organism evidence="7 8">
    <name type="scientific">Kibdelosporangium aridum</name>
    <dbReference type="NCBI Taxonomy" id="2030"/>
    <lineage>
        <taxon>Bacteria</taxon>
        <taxon>Bacillati</taxon>
        <taxon>Actinomycetota</taxon>
        <taxon>Actinomycetes</taxon>
        <taxon>Pseudonocardiales</taxon>
        <taxon>Pseudonocardiaceae</taxon>
        <taxon>Kibdelosporangium</taxon>
    </lineage>
</organism>
<dbReference type="GO" id="GO:0006633">
    <property type="term" value="P:fatty acid biosynthetic process"/>
    <property type="evidence" value="ECO:0007669"/>
    <property type="project" value="InterPro"/>
</dbReference>
<feature type="domain" description="Carrier" evidence="5">
    <location>
        <begin position="1799"/>
        <end position="1880"/>
    </location>
</feature>
<evidence type="ECO:0000256" key="2">
    <source>
        <dbReference type="ARBA" id="ARBA00022553"/>
    </source>
</evidence>
<dbReference type="Gene3D" id="3.40.47.10">
    <property type="match status" value="1"/>
</dbReference>
<dbReference type="PROSITE" id="PS52004">
    <property type="entry name" value="KS3_2"/>
    <property type="match status" value="1"/>
</dbReference>
<dbReference type="PROSITE" id="PS00606">
    <property type="entry name" value="KS3_1"/>
    <property type="match status" value="1"/>
</dbReference>
<dbReference type="InterPro" id="IPR036736">
    <property type="entry name" value="ACP-like_sf"/>
</dbReference>
<dbReference type="PANTHER" id="PTHR43775">
    <property type="entry name" value="FATTY ACID SYNTHASE"/>
    <property type="match status" value="1"/>
</dbReference>
<dbReference type="SUPFAM" id="SSF51735">
    <property type="entry name" value="NAD(P)-binding Rossmann-fold domains"/>
    <property type="match status" value="2"/>
</dbReference>
<dbReference type="Pfam" id="PF03060">
    <property type="entry name" value="NMO"/>
    <property type="match status" value="1"/>
</dbReference>
<dbReference type="InterPro" id="IPR057326">
    <property type="entry name" value="KR_dom"/>
</dbReference>
<dbReference type="Pfam" id="PF00698">
    <property type="entry name" value="Acyl_transf_1"/>
    <property type="match status" value="1"/>
</dbReference>